<protein>
    <submittedName>
        <fullName evidence="1">Uncharacterized protein</fullName>
    </submittedName>
</protein>
<accession>A0A8I2YKZ9</accession>
<keyword evidence="2" id="KW-1185">Reference proteome</keyword>
<gene>
    <name evidence="1" type="ORF">JVT61DRAFT_5973</name>
</gene>
<reference evidence="1" key="1">
    <citation type="submission" date="2021-03" db="EMBL/GenBank/DDBJ databases">
        <title>Evolutionary innovations through gain and loss of genes in the ectomycorrhizal Boletales.</title>
        <authorList>
            <person name="Wu G."/>
            <person name="Miyauchi S."/>
            <person name="Morin E."/>
            <person name="Yang Z.-L."/>
            <person name="Xu J."/>
            <person name="Martin F.M."/>
        </authorList>
    </citation>
    <scope>NUCLEOTIDE SEQUENCE</scope>
    <source>
        <strain evidence="1">BR01</strain>
    </source>
</reference>
<dbReference type="EMBL" id="JAGFBS010000020">
    <property type="protein sequence ID" value="KAG6373826.1"/>
    <property type="molecule type" value="Genomic_DNA"/>
</dbReference>
<name>A0A8I2YKZ9_9AGAM</name>
<evidence type="ECO:0000313" key="1">
    <source>
        <dbReference type="EMBL" id="KAG6373826.1"/>
    </source>
</evidence>
<comment type="caution">
    <text evidence="1">The sequence shown here is derived from an EMBL/GenBank/DDBJ whole genome shotgun (WGS) entry which is preliminary data.</text>
</comment>
<evidence type="ECO:0000313" key="2">
    <source>
        <dbReference type="Proteomes" id="UP000683000"/>
    </source>
</evidence>
<dbReference type="OrthoDB" id="2692158at2759"/>
<dbReference type="Proteomes" id="UP000683000">
    <property type="component" value="Unassembled WGS sequence"/>
</dbReference>
<dbReference type="AlphaFoldDB" id="A0A8I2YKZ9"/>
<sequence length="79" mass="8907">MVHHSGLEWRTENKRSSVNDDVVGWSGQIVLPSDSSTIVLLEVYASFEFQPMLSTGERLRQLTITVEQLLDCSAVDVRE</sequence>
<proteinExistence type="predicted"/>
<organism evidence="1 2">
    <name type="scientific">Boletus reticuloceps</name>
    <dbReference type="NCBI Taxonomy" id="495285"/>
    <lineage>
        <taxon>Eukaryota</taxon>
        <taxon>Fungi</taxon>
        <taxon>Dikarya</taxon>
        <taxon>Basidiomycota</taxon>
        <taxon>Agaricomycotina</taxon>
        <taxon>Agaricomycetes</taxon>
        <taxon>Agaricomycetidae</taxon>
        <taxon>Boletales</taxon>
        <taxon>Boletineae</taxon>
        <taxon>Boletaceae</taxon>
        <taxon>Boletoideae</taxon>
        <taxon>Boletus</taxon>
    </lineage>
</organism>